<dbReference type="GeneID" id="28870219"/>
<evidence type="ECO:0000259" key="7">
    <source>
        <dbReference type="PROSITE" id="PS00486"/>
    </source>
</evidence>
<dbReference type="InterPro" id="IPR000432">
    <property type="entry name" value="DNA_mismatch_repair_MutS_C"/>
</dbReference>
<gene>
    <name evidence="8" type="ORF">CH63R_11138</name>
</gene>
<comment type="similarity">
    <text evidence="1">Belongs to the DNA mismatch repair MutS family.</text>
</comment>
<dbReference type="PIRSF" id="PIRSF037677">
    <property type="entry name" value="DNA_mis_repair_Msh6"/>
    <property type="match status" value="1"/>
</dbReference>
<dbReference type="InterPro" id="IPR007696">
    <property type="entry name" value="DNA_mismatch_repair_MutS_core"/>
</dbReference>
<keyword evidence="2" id="KW-0547">Nucleotide-binding</keyword>
<accession>A0A1B7XXF8</accession>
<dbReference type="SMART" id="SM00533">
    <property type="entry name" value="MUTSd"/>
    <property type="match status" value="1"/>
</dbReference>
<dbReference type="GO" id="GO:0007131">
    <property type="term" value="P:reciprocal meiotic recombination"/>
    <property type="evidence" value="ECO:0007669"/>
    <property type="project" value="TreeGrafter"/>
</dbReference>
<name>A0A1B7XXF8_COLHI</name>
<reference evidence="9" key="1">
    <citation type="journal article" date="2017" name="BMC Genomics">
        <title>Gapless genome assembly of Colletotrichum higginsianum reveals chromosome structure and association of transposable elements with secondary metabolite gene clusters.</title>
        <authorList>
            <person name="Dallery J.-F."/>
            <person name="Lapalu N."/>
            <person name="Zampounis A."/>
            <person name="Pigne S."/>
            <person name="Luyten I."/>
            <person name="Amselem J."/>
            <person name="Wittenberg A.H.J."/>
            <person name="Zhou S."/>
            <person name="de Queiroz M.V."/>
            <person name="Robin G.P."/>
            <person name="Auger A."/>
            <person name="Hainaut M."/>
            <person name="Henrissat B."/>
            <person name="Kim K.-T."/>
            <person name="Lee Y.-H."/>
            <person name="Lespinet O."/>
            <person name="Schwartz D.C."/>
            <person name="Thon M.R."/>
            <person name="O'Connell R.J."/>
        </authorList>
    </citation>
    <scope>NUCLEOTIDE SEQUENCE [LARGE SCALE GENOMIC DNA]</scope>
    <source>
        <strain evidence="9">IMI 349063</strain>
    </source>
</reference>
<dbReference type="GO" id="GO:0140664">
    <property type="term" value="F:ATP-dependent DNA damage sensor activity"/>
    <property type="evidence" value="ECO:0007669"/>
    <property type="project" value="InterPro"/>
</dbReference>
<dbReference type="Proteomes" id="UP000092177">
    <property type="component" value="Chromosome 8"/>
</dbReference>
<dbReference type="AlphaFoldDB" id="A0A1B7XXF8"/>
<dbReference type="SUPFAM" id="SSF48334">
    <property type="entry name" value="DNA repair protein MutS, domain III"/>
    <property type="match status" value="1"/>
</dbReference>
<feature type="compositionally biased region" description="Acidic residues" evidence="6">
    <location>
        <begin position="760"/>
        <end position="770"/>
    </location>
</feature>
<evidence type="ECO:0000256" key="5">
    <source>
        <dbReference type="ARBA" id="ARBA00023254"/>
    </source>
</evidence>
<organism evidence="8 9">
    <name type="scientific">Colletotrichum higginsianum (strain IMI 349063)</name>
    <name type="common">Crucifer anthracnose fungus</name>
    <dbReference type="NCBI Taxonomy" id="759273"/>
    <lineage>
        <taxon>Eukaryota</taxon>
        <taxon>Fungi</taxon>
        <taxon>Dikarya</taxon>
        <taxon>Ascomycota</taxon>
        <taxon>Pezizomycotina</taxon>
        <taxon>Sordariomycetes</taxon>
        <taxon>Hypocreomycetidae</taxon>
        <taxon>Glomerellales</taxon>
        <taxon>Glomerellaceae</taxon>
        <taxon>Colletotrichum</taxon>
        <taxon>Colletotrichum destructivum species complex</taxon>
    </lineage>
</organism>
<keyword evidence="5" id="KW-0469">Meiosis</keyword>
<protein>
    <submittedName>
        <fullName evidence="8">DNA mismatch repair protein</fullName>
    </submittedName>
</protein>
<comment type="caution">
    <text evidence="8">The sequence shown here is derived from an EMBL/GenBank/DDBJ whole genome shotgun (WGS) entry which is preliminary data.</text>
</comment>
<dbReference type="InterPro" id="IPR027417">
    <property type="entry name" value="P-loop_NTPase"/>
</dbReference>
<dbReference type="PANTHER" id="PTHR11361">
    <property type="entry name" value="DNA MISMATCH REPAIR PROTEIN MUTS FAMILY MEMBER"/>
    <property type="match status" value="1"/>
</dbReference>
<evidence type="ECO:0000256" key="4">
    <source>
        <dbReference type="ARBA" id="ARBA00023125"/>
    </source>
</evidence>
<keyword evidence="4" id="KW-0238">DNA-binding</keyword>
<keyword evidence="3" id="KW-0067">ATP-binding</keyword>
<evidence type="ECO:0000313" key="8">
    <source>
        <dbReference type="EMBL" id="OBR04435.1"/>
    </source>
</evidence>
<dbReference type="EMBL" id="LTAN01000008">
    <property type="protein sequence ID" value="OBR04435.1"/>
    <property type="molecule type" value="Genomic_DNA"/>
</dbReference>
<evidence type="ECO:0000256" key="2">
    <source>
        <dbReference type="ARBA" id="ARBA00022741"/>
    </source>
</evidence>
<feature type="region of interest" description="Disordered" evidence="6">
    <location>
        <begin position="747"/>
        <end position="770"/>
    </location>
</feature>
<dbReference type="InterPro" id="IPR017261">
    <property type="entry name" value="DNA_mismatch_repair_MutS/MSH"/>
</dbReference>
<dbReference type="OrthoDB" id="276261at2759"/>
<dbReference type="VEuPathDB" id="FungiDB:CH63R_11138"/>
<dbReference type="Pfam" id="PF05190">
    <property type="entry name" value="MutS_IV"/>
    <property type="match status" value="1"/>
</dbReference>
<dbReference type="Gene3D" id="3.40.50.300">
    <property type="entry name" value="P-loop containing nucleotide triphosphate hydrolases"/>
    <property type="match status" value="1"/>
</dbReference>
<evidence type="ECO:0000256" key="1">
    <source>
        <dbReference type="ARBA" id="ARBA00006271"/>
    </source>
</evidence>
<dbReference type="GO" id="GO:0005634">
    <property type="term" value="C:nucleus"/>
    <property type="evidence" value="ECO:0007669"/>
    <property type="project" value="TreeGrafter"/>
</dbReference>
<evidence type="ECO:0000256" key="6">
    <source>
        <dbReference type="SAM" id="MobiDB-lite"/>
    </source>
</evidence>
<feature type="domain" description="DNA mismatch repair proteins mutS family" evidence="7">
    <location>
        <begin position="551"/>
        <end position="567"/>
    </location>
</feature>
<keyword evidence="9" id="KW-1185">Reference proteome</keyword>
<dbReference type="GO" id="GO:0006298">
    <property type="term" value="P:mismatch repair"/>
    <property type="evidence" value="ECO:0007669"/>
    <property type="project" value="InterPro"/>
</dbReference>
<dbReference type="KEGG" id="chig:CH63R_11138"/>
<dbReference type="PANTHER" id="PTHR11361:SF21">
    <property type="entry name" value="MUTS PROTEIN HOMOLOG 4"/>
    <property type="match status" value="1"/>
</dbReference>
<dbReference type="SMART" id="SM00534">
    <property type="entry name" value="MUTSac"/>
    <property type="match status" value="1"/>
</dbReference>
<dbReference type="PROSITE" id="PS00486">
    <property type="entry name" value="DNA_MISMATCH_REPAIR_2"/>
    <property type="match status" value="1"/>
</dbReference>
<dbReference type="RefSeq" id="XP_018152953.1">
    <property type="nucleotide sequence ID" value="XM_018306112.1"/>
</dbReference>
<proteinExistence type="inferred from homology"/>
<dbReference type="InterPro" id="IPR036187">
    <property type="entry name" value="DNA_mismatch_repair_MutS_sf"/>
</dbReference>
<dbReference type="SUPFAM" id="SSF52540">
    <property type="entry name" value="P-loop containing nucleoside triphosphate hydrolases"/>
    <property type="match status" value="1"/>
</dbReference>
<evidence type="ECO:0000313" key="9">
    <source>
        <dbReference type="Proteomes" id="UP000092177"/>
    </source>
</evidence>
<dbReference type="Gene3D" id="1.10.1420.10">
    <property type="match status" value="2"/>
</dbReference>
<dbReference type="GO" id="GO:0005524">
    <property type="term" value="F:ATP binding"/>
    <property type="evidence" value="ECO:0007669"/>
    <property type="project" value="UniProtKB-KW"/>
</dbReference>
<sequence>MEPSHLLIVSSCCPPNPKSRLYSHIEEHMPDTKIIPFDRRHWSEVEGLDHIQTLAFREDAEAVKVAVEGSFFATCSFSAAVEFLEVEFSLRIIPNSLRVRYQPSEDTMMIDVSAIISLEILQNLRASKSKDSLFGILKHTRTPMGSRVLRSNLLQPSTLKDSYLEPRYDALDELLSNHEMFLGVREALKSIPDIESVLTQLVIIPNKPSVEASERAINHVLMVKTFLDAVPFLYQTLEPATSPLLIKIRDLCRPGLTETVKNLIYQDIIEDVTYVKSALDLRNQRTFAVKSGVNGLLDVARQAYKENTNDVHSHVEELSKEYGIEADLRYDTSRKYWIRLRAVDFEDRQIPPVLVNQTRKGPHIECLTMRLKKLNQRITDSVAEVVMLSDKVIQDLIDSVRTQLQPLYRVCDSIALLDMIASFAHASSIHDWKRPEISETLALKSARHPILDKSSRSPFVPNDYYATEEYRFHVVTGCNMSGKTTYIRSIALLQIMAQVGCFVPVEFASFPVVHNIFARVTTDDHIETNMSTFSLEMREMAFILSNVTDRSIVIIDELGRGTSTRDGLAISIAMAEALIQSRSLVWFATHFTELGNGTPTPNWWVSPRTDIKPADILADRPEVLNLHLVTQVSTTADDVPKMTMLYKVESGKNKELLYGISLAKAMGFPKRFLEVAEQVAVSLRQKRERNKQGSEARKMLNRRKLILNLHGQLRQASDSELDEDSLRSYLIRLREEFILRMEAIENGGSGEEIGGSEARPDDEDGMFDDDDVFDAVDFESLSSS</sequence>
<dbReference type="InterPro" id="IPR007861">
    <property type="entry name" value="DNA_mismatch_repair_MutS_clamp"/>
</dbReference>
<dbReference type="Pfam" id="PF05192">
    <property type="entry name" value="MutS_III"/>
    <property type="match status" value="1"/>
</dbReference>
<dbReference type="Pfam" id="PF00488">
    <property type="entry name" value="MutS_V"/>
    <property type="match status" value="1"/>
</dbReference>
<dbReference type="InterPro" id="IPR045076">
    <property type="entry name" value="MutS"/>
</dbReference>
<dbReference type="GO" id="GO:0030983">
    <property type="term" value="F:mismatched DNA binding"/>
    <property type="evidence" value="ECO:0007669"/>
    <property type="project" value="InterPro"/>
</dbReference>
<evidence type="ECO:0000256" key="3">
    <source>
        <dbReference type="ARBA" id="ARBA00022840"/>
    </source>
</evidence>